<keyword evidence="3" id="KW-1185">Reference proteome</keyword>
<evidence type="ECO:0000313" key="2">
    <source>
        <dbReference type="EMBL" id="KAG2312377.1"/>
    </source>
</evidence>
<sequence>MAAAITANWAFVAARRGGRRQWGTVNPLSCSLSSSGPNTRKLVLYSKPGCCLCDGLKEKLQAAFSLSGPDSLHHVDLQVRDITSNPEWERAYQYEIPVLAKENSDGKETHKHTPSSPWEGLPVARKPTQTKELGPKKKTNVSSTTSVVTAKVAGVHSLNPQRKLLSHGIDPQTHRPVKDNVAVTDPKTAPYQLSAPVIVPPQNYAVEYAFTVKPKTENSSDNGASTSGTTTDEDLRQNGDCYYSDNSGDMEMNLDLTLGSGSGSESTSWVGSLADSKPWRDTAMAARLSL</sequence>
<feature type="compositionally biased region" description="Low complexity" evidence="1">
    <location>
        <begin position="254"/>
        <end position="273"/>
    </location>
</feature>
<comment type="caution">
    <text evidence="2">The sequence shown here is derived from an EMBL/GenBank/DDBJ whole genome shotgun (WGS) entry which is preliminary data.</text>
</comment>
<evidence type="ECO:0000313" key="3">
    <source>
        <dbReference type="Proteomes" id="UP000886595"/>
    </source>
</evidence>
<dbReference type="Pfam" id="PF05768">
    <property type="entry name" value="Glrx-like"/>
    <property type="match status" value="1"/>
</dbReference>
<dbReference type="Proteomes" id="UP000886595">
    <property type="component" value="Unassembled WGS sequence"/>
</dbReference>
<dbReference type="InterPro" id="IPR036249">
    <property type="entry name" value="Thioredoxin-like_sf"/>
</dbReference>
<proteinExistence type="predicted"/>
<dbReference type="InterPro" id="IPR052565">
    <property type="entry name" value="Glutaredoxin-like_YDR286C"/>
</dbReference>
<dbReference type="SUPFAM" id="SSF52833">
    <property type="entry name" value="Thioredoxin-like"/>
    <property type="match status" value="1"/>
</dbReference>
<gene>
    <name evidence="2" type="ORF">Bca52824_023934</name>
</gene>
<evidence type="ECO:0008006" key="4">
    <source>
        <dbReference type="Google" id="ProtNLM"/>
    </source>
</evidence>
<name>A0A8X7VJH0_BRACI</name>
<dbReference type="EMBL" id="JAAMPC010000005">
    <property type="protein sequence ID" value="KAG2312377.1"/>
    <property type="molecule type" value="Genomic_DNA"/>
</dbReference>
<evidence type="ECO:0000256" key="1">
    <source>
        <dbReference type="SAM" id="MobiDB-lite"/>
    </source>
</evidence>
<protein>
    <recommendedName>
        <fullName evidence="4">Glutaredoxin-like protein</fullName>
    </recommendedName>
</protein>
<feature type="compositionally biased region" description="Polar residues" evidence="1">
    <location>
        <begin position="217"/>
        <end position="230"/>
    </location>
</feature>
<dbReference type="AlphaFoldDB" id="A0A8X7VJH0"/>
<dbReference type="PANTHER" id="PTHR33558:SF1">
    <property type="entry name" value="GLUTAREDOXIN-LIKE PROTEIN C5ORF63 HOMOLOG"/>
    <property type="match status" value="1"/>
</dbReference>
<feature type="region of interest" description="Disordered" evidence="1">
    <location>
        <begin position="215"/>
        <end position="273"/>
    </location>
</feature>
<reference evidence="2 3" key="1">
    <citation type="submission" date="2020-02" db="EMBL/GenBank/DDBJ databases">
        <authorList>
            <person name="Ma Q."/>
            <person name="Huang Y."/>
            <person name="Song X."/>
            <person name="Pei D."/>
        </authorList>
    </citation>
    <scope>NUCLEOTIDE SEQUENCE [LARGE SCALE GENOMIC DNA]</scope>
    <source>
        <strain evidence="2">Sxm20200214</strain>
        <tissue evidence="2">Leaf</tissue>
    </source>
</reference>
<dbReference type="Gene3D" id="3.40.30.10">
    <property type="entry name" value="Glutaredoxin"/>
    <property type="match status" value="1"/>
</dbReference>
<dbReference type="PANTHER" id="PTHR33558">
    <property type="entry name" value="GLUTAREDOXIN-LIKE PROTEIN C5ORF63 HOMOLOG"/>
    <property type="match status" value="1"/>
</dbReference>
<dbReference type="InterPro" id="IPR008554">
    <property type="entry name" value="Glutaredoxin-like"/>
</dbReference>
<accession>A0A8X7VJH0</accession>
<organism evidence="2 3">
    <name type="scientific">Brassica carinata</name>
    <name type="common">Ethiopian mustard</name>
    <name type="synonym">Abyssinian cabbage</name>
    <dbReference type="NCBI Taxonomy" id="52824"/>
    <lineage>
        <taxon>Eukaryota</taxon>
        <taxon>Viridiplantae</taxon>
        <taxon>Streptophyta</taxon>
        <taxon>Embryophyta</taxon>
        <taxon>Tracheophyta</taxon>
        <taxon>Spermatophyta</taxon>
        <taxon>Magnoliopsida</taxon>
        <taxon>eudicotyledons</taxon>
        <taxon>Gunneridae</taxon>
        <taxon>Pentapetalae</taxon>
        <taxon>rosids</taxon>
        <taxon>malvids</taxon>
        <taxon>Brassicales</taxon>
        <taxon>Brassicaceae</taxon>
        <taxon>Brassiceae</taxon>
        <taxon>Brassica</taxon>
    </lineage>
</organism>
<dbReference type="OrthoDB" id="2016230at2759"/>
<feature type="region of interest" description="Disordered" evidence="1">
    <location>
        <begin position="103"/>
        <end position="145"/>
    </location>
</feature>